<feature type="domain" description="Disease resistance R13L4/SHOC-2-like LRR" evidence="12">
    <location>
        <begin position="55"/>
        <end position="263"/>
    </location>
</feature>
<dbReference type="Proteomes" id="UP000087766">
    <property type="component" value="Unplaced"/>
</dbReference>
<evidence type="ECO:0000313" key="14">
    <source>
        <dbReference type="RefSeq" id="XP_014524545.1"/>
    </source>
</evidence>
<evidence type="ECO:0000256" key="6">
    <source>
        <dbReference type="ARBA" id="ARBA00022729"/>
    </source>
</evidence>
<dbReference type="PANTHER" id="PTHR48063">
    <property type="entry name" value="LRR RECEPTOR-LIKE KINASE"/>
    <property type="match status" value="1"/>
</dbReference>
<keyword evidence="3" id="KW-1003">Cell membrane</keyword>
<dbReference type="InterPro" id="IPR046956">
    <property type="entry name" value="RLP23-like"/>
</dbReference>
<dbReference type="InterPro" id="IPR032675">
    <property type="entry name" value="LRR_dom_sf"/>
</dbReference>
<organism evidence="13 14">
    <name type="scientific">Vigna radiata var. radiata</name>
    <name type="common">Mung bean</name>
    <name type="synonym">Phaseolus aureus</name>
    <dbReference type="NCBI Taxonomy" id="3916"/>
    <lineage>
        <taxon>Eukaryota</taxon>
        <taxon>Viridiplantae</taxon>
        <taxon>Streptophyta</taxon>
        <taxon>Embryophyta</taxon>
        <taxon>Tracheophyta</taxon>
        <taxon>Spermatophyta</taxon>
        <taxon>Magnoliopsida</taxon>
        <taxon>eudicotyledons</taxon>
        <taxon>Gunneridae</taxon>
        <taxon>Pentapetalae</taxon>
        <taxon>rosids</taxon>
        <taxon>fabids</taxon>
        <taxon>Fabales</taxon>
        <taxon>Fabaceae</taxon>
        <taxon>Papilionoideae</taxon>
        <taxon>50 kb inversion clade</taxon>
        <taxon>NPAAA clade</taxon>
        <taxon>indigoferoid/millettioid clade</taxon>
        <taxon>Phaseoleae</taxon>
        <taxon>Vigna</taxon>
    </lineage>
</organism>
<dbReference type="GeneID" id="106780749"/>
<dbReference type="Pfam" id="PF00560">
    <property type="entry name" value="LRR_1"/>
    <property type="match status" value="3"/>
</dbReference>
<evidence type="ECO:0000256" key="5">
    <source>
        <dbReference type="ARBA" id="ARBA00022692"/>
    </source>
</evidence>
<evidence type="ECO:0000256" key="1">
    <source>
        <dbReference type="ARBA" id="ARBA00004236"/>
    </source>
</evidence>
<keyword evidence="10" id="KW-0675">Receptor</keyword>
<dbReference type="Pfam" id="PF23598">
    <property type="entry name" value="LRR_14"/>
    <property type="match status" value="1"/>
</dbReference>
<keyword evidence="7" id="KW-0677">Repeat</keyword>
<dbReference type="InterPro" id="IPR001611">
    <property type="entry name" value="Leu-rich_rpt"/>
</dbReference>
<evidence type="ECO:0000259" key="12">
    <source>
        <dbReference type="Pfam" id="PF23598"/>
    </source>
</evidence>
<dbReference type="FunFam" id="3.80.10.10:FF:000383">
    <property type="entry name" value="Leucine-rich repeat receptor protein kinase EMS1"/>
    <property type="match status" value="1"/>
</dbReference>
<keyword evidence="4" id="KW-0433">Leucine-rich repeat</keyword>
<feature type="non-terminal residue" evidence="14">
    <location>
        <position position="489"/>
    </location>
</feature>
<protein>
    <submittedName>
        <fullName evidence="14">LRR receptor-like serine/threonine-protein kinase RCH1</fullName>
    </submittedName>
</protein>
<dbReference type="FunFam" id="3.80.10.10:FF:000041">
    <property type="entry name" value="LRR receptor-like serine/threonine-protein kinase ERECTA"/>
    <property type="match status" value="1"/>
</dbReference>
<dbReference type="Gene3D" id="3.80.10.10">
    <property type="entry name" value="Ribonuclease Inhibitor"/>
    <property type="match status" value="2"/>
</dbReference>
<dbReference type="PANTHER" id="PTHR48063:SF98">
    <property type="entry name" value="LRR RECEPTOR-LIKE SERINE_THREONINE-PROTEIN KINASE FLS2"/>
    <property type="match status" value="1"/>
</dbReference>
<dbReference type="SUPFAM" id="SSF52058">
    <property type="entry name" value="L domain-like"/>
    <property type="match status" value="2"/>
</dbReference>
<dbReference type="OrthoDB" id="1600340at2759"/>
<keyword evidence="11" id="KW-0325">Glycoprotein</keyword>
<gene>
    <name evidence="14" type="primary">LOC106780749</name>
</gene>
<dbReference type="InterPro" id="IPR055414">
    <property type="entry name" value="LRR_R13L4/SHOC2-like"/>
</dbReference>
<evidence type="ECO:0000313" key="13">
    <source>
        <dbReference type="Proteomes" id="UP000087766"/>
    </source>
</evidence>
<dbReference type="GO" id="GO:0005886">
    <property type="term" value="C:plasma membrane"/>
    <property type="evidence" value="ECO:0007669"/>
    <property type="project" value="UniProtKB-SubCell"/>
</dbReference>
<keyword evidence="5" id="KW-0812">Transmembrane</keyword>
<keyword evidence="8" id="KW-1133">Transmembrane helix</keyword>
<sequence>TSSHSQCVNSSTLRHLDLSFNRNLVINNLKWLPYISTLEYLNLCSVDLSEETNWLQLVTKLSSLSVLNMCDCKLKDLSLSLQYANFTALQVLDLSLNKFKSELPKWLFNLSSTIYSLDLSSCSLIGHLPKDFLNLRELEDLDITDNNFDGPIPDWLGHFKHLKALILGANMFSGSFPTNLGNLSTLITLDVSSNTLTGVVSERNLAKLSKLKSLDIYSYSTLIFDFDSDWNPPFQLEELMLGFSNPNLPAWLYTQRSLERLTIWDSSFEASDKFWKLVSSVIELELQDNMIDANMSNVLLNSTVILLLSNRLKGCLPQLSQQVTIVSLSNNSLSGELSPLLCGHNVSYRKNKLLYLDISLNNISGGLTNCWKNWKSLVAIHLGSNNLSGKIPPSLSFLSNLTSIHLHENNLHGEIPLSLQNCRSLLIFNVRNNQLSGNIPHWISHDVMALQLRSNYFSGKISPQICEMSSLIVLDIAQNTISGHIPSCL</sequence>
<keyword evidence="6" id="KW-0732">Signal</keyword>
<feature type="non-terminal residue" evidence="14">
    <location>
        <position position="1"/>
    </location>
</feature>
<dbReference type="PROSITE" id="PS51450">
    <property type="entry name" value="LRR"/>
    <property type="match status" value="1"/>
</dbReference>
<evidence type="ECO:0000256" key="8">
    <source>
        <dbReference type="ARBA" id="ARBA00022989"/>
    </source>
</evidence>
<comment type="subcellular location">
    <subcellularLocation>
        <location evidence="1">Cell membrane</location>
    </subcellularLocation>
    <subcellularLocation>
        <location evidence="2">Membrane</location>
        <topology evidence="2">Single-pass type I membrane protein</topology>
    </subcellularLocation>
</comment>
<evidence type="ECO:0000256" key="9">
    <source>
        <dbReference type="ARBA" id="ARBA00023136"/>
    </source>
</evidence>
<keyword evidence="13" id="KW-1185">Reference proteome</keyword>
<evidence type="ECO:0000256" key="11">
    <source>
        <dbReference type="ARBA" id="ARBA00023180"/>
    </source>
</evidence>
<evidence type="ECO:0000256" key="2">
    <source>
        <dbReference type="ARBA" id="ARBA00004479"/>
    </source>
</evidence>
<dbReference type="KEGG" id="vra:106780749"/>
<dbReference type="RefSeq" id="XP_014524545.1">
    <property type="nucleotide sequence ID" value="XM_014669059.1"/>
</dbReference>
<name>A0A1S3W1U8_VIGRR</name>
<evidence type="ECO:0000256" key="4">
    <source>
        <dbReference type="ARBA" id="ARBA00022614"/>
    </source>
</evidence>
<evidence type="ECO:0000256" key="7">
    <source>
        <dbReference type="ARBA" id="ARBA00022737"/>
    </source>
</evidence>
<accession>A0A1S3W1U8</accession>
<reference evidence="14" key="1">
    <citation type="submission" date="2025-08" db="UniProtKB">
        <authorList>
            <consortium name="RefSeq"/>
        </authorList>
    </citation>
    <scope>IDENTIFICATION</scope>
    <source>
        <tissue evidence="14">Leaf</tissue>
    </source>
</reference>
<keyword evidence="9" id="KW-0472">Membrane</keyword>
<evidence type="ECO:0000256" key="3">
    <source>
        <dbReference type="ARBA" id="ARBA00022475"/>
    </source>
</evidence>
<proteinExistence type="predicted"/>
<evidence type="ECO:0000256" key="10">
    <source>
        <dbReference type="ARBA" id="ARBA00023170"/>
    </source>
</evidence>
<dbReference type="AlphaFoldDB" id="A0A1S3W1U8"/>